<feature type="region of interest" description="Disordered" evidence="1">
    <location>
        <begin position="229"/>
        <end position="479"/>
    </location>
</feature>
<dbReference type="Proteomes" id="UP000824037">
    <property type="component" value="Unassembled WGS sequence"/>
</dbReference>
<evidence type="ECO:0000313" key="3">
    <source>
        <dbReference type="Proteomes" id="UP000824037"/>
    </source>
</evidence>
<accession>A0A9D2J5E3</accession>
<dbReference type="AlphaFoldDB" id="A0A9D2J5E3"/>
<dbReference type="Gene3D" id="1.10.3210.10">
    <property type="entry name" value="Hypothetical protein af1432"/>
    <property type="match status" value="1"/>
</dbReference>
<dbReference type="PANTHER" id="PTHR21174">
    <property type="match status" value="1"/>
</dbReference>
<comment type="caution">
    <text evidence="2">The sequence shown here is derived from an EMBL/GenBank/DDBJ whole genome shotgun (WGS) entry which is preliminary data.</text>
</comment>
<feature type="compositionally biased region" description="Basic and acidic residues" evidence="1">
    <location>
        <begin position="348"/>
        <end position="380"/>
    </location>
</feature>
<evidence type="ECO:0000256" key="1">
    <source>
        <dbReference type="SAM" id="MobiDB-lite"/>
    </source>
</evidence>
<gene>
    <name evidence="2" type="ORF">H9815_16160</name>
</gene>
<dbReference type="EMBL" id="DXBY01000278">
    <property type="protein sequence ID" value="HIZ37311.1"/>
    <property type="molecule type" value="Genomic_DNA"/>
</dbReference>
<feature type="compositionally biased region" description="Polar residues" evidence="1">
    <location>
        <begin position="470"/>
        <end position="479"/>
    </location>
</feature>
<feature type="compositionally biased region" description="Basic and acidic residues" evidence="1">
    <location>
        <begin position="237"/>
        <end position="251"/>
    </location>
</feature>
<dbReference type="InterPro" id="IPR009218">
    <property type="entry name" value="HD_phosphohydro"/>
</dbReference>
<protein>
    <recommendedName>
        <fullName evidence="4">Metal-dependent HD superfamily phosphohydrolase</fullName>
    </recommendedName>
</protein>
<evidence type="ECO:0008006" key="4">
    <source>
        <dbReference type="Google" id="ProtNLM"/>
    </source>
</evidence>
<organism evidence="2 3">
    <name type="scientific">Candidatus Ruania gallistercoris</name>
    <dbReference type="NCBI Taxonomy" id="2838746"/>
    <lineage>
        <taxon>Bacteria</taxon>
        <taxon>Bacillati</taxon>
        <taxon>Actinomycetota</taxon>
        <taxon>Actinomycetes</taxon>
        <taxon>Micrococcales</taxon>
        <taxon>Ruaniaceae</taxon>
        <taxon>Ruania</taxon>
    </lineage>
</organism>
<feature type="compositionally biased region" description="Basic and acidic residues" evidence="1">
    <location>
        <begin position="451"/>
        <end position="469"/>
    </location>
</feature>
<evidence type="ECO:0000313" key="2">
    <source>
        <dbReference type="EMBL" id="HIZ37311.1"/>
    </source>
</evidence>
<reference evidence="2" key="2">
    <citation type="submission" date="2021-04" db="EMBL/GenBank/DDBJ databases">
        <authorList>
            <person name="Gilroy R."/>
        </authorList>
    </citation>
    <scope>NUCLEOTIDE SEQUENCE</scope>
    <source>
        <strain evidence="2">ChiGjej4B4-7305</strain>
    </source>
</reference>
<reference evidence="2" key="1">
    <citation type="journal article" date="2021" name="PeerJ">
        <title>Extensive microbial diversity within the chicken gut microbiome revealed by metagenomics and culture.</title>
        <authorList>
            <person name="Gilroy R."/>
            <person name="Ravi A."/>
            <person name="Getino M."/>
            <person name="Pursley I."/>
            <person name="Horton D.L."/>
            <person name="Alikhan N.F."/>
            <person name="Baker D."/>
            <person name="Gharbi K."/>
            <person name="Hall N."/>
            <person name="Watson M."/>
            <person name="Adriaenssens E.M."/>
            <person name="Foster-Nyarko E."/>
            <person name="Jarju S."/>
            <person name="Secka A."/>
            <person name="Antonio M."/>
            <person name="Oren A."/>
            <person name="Chaudhuri R.R."/>
            <person name="La Ragione R."/>
            <person name="Hildebrand F."/>
            <person name="Pallen M.J."/>
        </authorList>
    </citation>
    <scope>NUCLEOTIDE SEQUENCE</scope>
    <source>
        <strain evidence="2">ChiGjej4B4-7305</strain>
    </source>
</reference>
<proteinExistence type="predicted"/>
<dbReference type="PANTHER" id="PTHR21174:SF0">
    <property type="entry name" value="HD PHOSPHOHYDROLASE FAMILY PROTEIN-RELATED"/>
    <property type="match status" value="1"/>
</dbReference>
<name>A0A9D2J5E3_9MICO</name>
<dbReference type="SUPFAM" id="SSF109604">
    <property type="entry name" value="HD-domain/PDEase-like"/>
    <property type="match status" value="1"/>
</dbReference>
<sequence length="479" mass="51079">MGVFDAPTWVLAAWRRSLQDVGATADQARLEAYGERMIERWSAPERIHHNLRRLIAVLARVDELAPETHDPNVVRLAAWYHGAVFNAAAQHAYARRGGVDEPASAELARTELTELGVPVEVVDRIAALILGIARHSAPKGDIDAQALCDADLGGLAAEPQRYAAYRKEVRAEYAHIPREDYVRARLAIVTKLLDRTHLFQSPMAQIWEDAARENLTAELDRLTAEAAQLATDEDERLDAAAEGRSPRDEHAGPAAEGVGAQAGDGGARPGQATSPAGRGVQELPAVPEEVELPDGGPGPGGFEPREVEDPGATGHTPSGTEQEARQLGGASIENAPVADRPVASRSAADPREGDAEDARTETVAERSQRRWAEHRAREVAEQEAAQRGGPDAGRVRRRSSSAPSPLEPGAGDTGPNEGVPGASDDLDETSSLSRPPRMPAIKRRPPAADHSGGEDGRGSGNGRRSENDQRSGSGQRSED</sequence>